<dbReference type="InterPro" id="IPR038076">
    <property type="entry name" value="MgtE_N_sf"/>
</dbReference>
<evidence type="ECO:0000313" key="12">
    <source>
        <dbReference type="Proteomes" id="UP000503447"/>
    </source>
</evidence>
<keyword evidence="3 9" id="KW-0813">Transport</keyword>
<evidence type="ECO:0000256" key="9">
    <source>
        <dbReference type="RuleBase" id="RU362011"/>
    </source>
</evidence>
<evidence type="ECO:0000256" key="8">
    <source>
        <dbReference type="PROSITE-ProRule" id="PRU00703"/>
    </source>
</evidence>
<evidence type="ECO:0000256" key="7">
    <source>
        <dbReference type="ARBA" id="ARBA00023136"/>
    </source>
</evidence>
<dbReference type="Pfam" id="PF01769">
    <property type="entry name" value="MgtE"/>
    <property type="match status" value="2"/>
</dbReference>
<comment type="subunit">
    <text evidence="9">Homodimer.</text>
</comment>
<organism evidence="11 12">
    <name type="scientific">Frigoriglobus tundricola</name>
    <dbReference type="NCBI Taxonomy" id="2774151"/>
    <lineage>
        <taxon>Bacteria</taxon>
        <taxon>Pseudomonadati</taxon>
        <taxon>Planctomycetota</taxon>
        <taxon>Planctomycetia</taxon>
        <taxon>Gemmatales</taxon>
        <taxon>Gemmataceae</taxon>
        <taxon>Frigoriglobus</taxon>
    </lineage>
</organism>
<proteinExistence type="inferred from homology"/>
<comment type="function">
    <text evidence="9">Acts as a magnesium transporter.</text>
</comment>
<feature type="transmembrane region" description="Helical" evidence="9">
    <location>
        <begin position="317"/>
        <end position="335"/>
    </location>
</feature>
<evidence type="ECO:0000256" key="3">
    <source>
        <dbReference type="ARBA" id="ARBA00022448"/>
    </source>
</evidence>
<dbReference type="GO" id="GO:0005886">
    <property type="term" value="C:plasma membrane"/>
    <property type="evidence" value="ECO:0007669"/>
    <property type="project" value="UniProtKB-SubCell"/>
</dbReference>
<dbReference type="InterPro" id="IPR006669">
    <property type="entry name" value="MgtE_transporter"/>
</dbReference>
<dbReference type="EMBL" id="CP053452">
    <property type="protein sequence ID" value="QJX00459.1"/>
    <property type="molecule type" value="Genomic_DNA"/>
</dbReference>
<dbReference type="NCBIfam" id="TIGR00400">
    <property type="entry name" value="mgtE"/>
    <property type="match status" value="1"/>
</dbReference>
<dbReference type="GO" id="GO:0046872">
    <property type="term" value="F:metal ion binding"/>
    <property type="evidence" value="ECO:0007669"/>
    <property type="project" value="UniProtKB-KW"/>
</dbReference>
<comment type="caution">
    <text evidence="9">Lacks conserved residue(s) required for the propagation of feature annotation.</text>
</comment>
<reference evidence="12" key="1">
    <citation type="submission" date="2020-05" db="EMBL/GenBank/DDBJ databases">
        <title>Frigoriglobus tundricola gen. nov., sp. nov., a psychrotolerant cellulolytic planctomycete of the family Gemmataceae with two divergent copies of 16S rRNA gene.</title>
        <authorList>
            <person name="Kulichevskaya I.S."/>
            <person name="Ivanova A.A."/>
            <person name="Naumoff D.G."/>
            <person name="Beletsky A.V."/>
            <person name="Rijpstra W.I.C."/>
            <person name="Sinninghe Damste J.S."/>
            <person name="Mardanov A.V."/>
            <person name="Ravin N.V."/>
            <person name="Dedysh S.N."/>
        </authorList>
    </citation>
    <scope>NUCLEOTIDE SEQUENCE [LARGE SCALE GENOMIC DNA]</scope>
    <source>
        <strain evidence="12">PL17</strain>
    </source>
</reference>
<dbReference type="SUPFAM" id="SSF54631">
    <property type="entry name" value="CBS-domain pair"/>
    <property type="match status" value="1"/>
</dbReference>
<dbReference type="GO" id="GO:0015095">
    <property type="term" value="F:magnesium ion transmembrane transporter activity"/>
    <property type="evidence" value="ECO:0007669"/>
    <property type="project" value="UniProtKB-UniRule"/>
</dbReference>
<feature type="transmembrane region" description="Helical" evidence="9">
    <location>
        <begin position="526"/>
        <end position="549"/>
    </location>
</feature>
<comment type="similarity">
    <text evidence="2 9">Belongs to the SLC41A transporter family.</text>
</comment>
<keyword evidence="12" id="KW-1185">Reference proteome</keyword>
<dbReference type="Pfam" id="PF03448">
    <property type="entry name" value="MgtE_N"/>
    <property type="match status" value="1"/>
</dbReference>
<feature type="domain" description="CBS" evidence="10">
    <location>
        <begin position="210"/>
        <end position="268"/>
    </location>
</feature>
<dbReference type="AlphaFoldDB" id="A0A6M5Z2K0"/>
<gene>
    <name evidence="11" type="ORF">FTUN_8089</name>
</gene>
<sequence length="550" mass="60976">MAHPLFSPEVKQMLAERNTTGLREFCEQLHPATVAEALDEDFTPEQIWEVISQANIRTQASVFEYLPPALQVQMAEKARPQVGELLSKMSHDDRVDLLRRLPPRVTEAIMRLVDEADRQDIAKLFQYGENTVGALMTTDYAWLPGTLTAAEAIDQLRQQAPDRETIYYIYVLDDANRRADGTLAPRRLLGVVSLRDLILAPRHALIRELMETDLVTLRYSDDKEAVAQLFARYDFLAAPVVDDQFGLLGIVTHDDVLDVVREEATEDLQRQAAVGPIEGDYLNASFYRVWKSRVKWLALLFVAELATFTVMEHFEELIAAVVVLALFVPLCISTGGNSGTQAATLVTRAMALGYASPRDWRRVLRRELLMGLALGLTLGVIAFGRGALTPSDTRSGPRKVNEAFAVRLPADTDLPAQEVSSSIWGGRSWEVTLAAGTPQTTTMEKRARVRLPEGVKALEPPQKMGTVWEYQFPAECEMRTEPVSRWHLGLAISIAVLGICLWGTLMGCIIPLCLQRFGMDPAVASGALVATLVDVTGIFIFFSAAKLILL</sequence>
<dbReference type="SMART" id="SM00116">
    <property type="entry name" value="CBS"/>
    <property type="match status" value="2"/>
</dbReference>
<keyword evidence="5 9" id="KW-0460">Magnesium</keyword>
<dbReference type="Proteomes" id="UP000503447">
    <property type="component" value="Chromosome"/>
</dbReference>
<dbReference type="InterPro" id="IPR036739">
    <property type="entry name" value="SLC41_membr_dom_sf"/>
</dbReference>
<dbReference type="InterPro" id="IPR006668">
    <property type="entry name" value="Mg_transptr_MgtE_intracell_dom"/>
</dbReference>
<keyword evidence="4 9" id="KW-0812">Transmembrane</keyword>
<dbReference type="SUPFAM" id="SSF158791">
    <property type="entry name" value="MgtE N-terminal domain-like"/>
    <property type="match status" value="1"/>
</dbReference>
<feature type="transmembrane region" description="Helical" evidence="9">
    <location>
        <begin position="368"/>
        <end position="388"/>
    </location>
</feature>
<dbReference type="KEGG" id="ftj:FTUN_8089"/>
<dbReference type="InterPro" id="IPR006667">
    <property type="entry name" value="SLC41_membr_dom"/>
</dbReference>
<accession>A0A6M5Z2K0</accession>
<evidence type="ECO:0000256" key="4">
    <source>
        <dbReference type="ARBA" id="ARBA00022692"/>
    </source>
</evidence>
<dbReference type="CDD" id="cd04606">
    <property type="entry name" value="CBS_pair_Mg_transporter"/>
    <property type="match status" value="1"/>
</dbReference>
<dbReference type="PANTHER" id="PTHR43773:SF1">
    <property type="entry name" value="MAGNESIUM TRANSPORTER MGTE"/>
    <property type="match status" value="1"/>
</dbReference>
<feature type="domain" description="CBS" evidence="10">
    <location>
        <begin position="136"/>
        <end position="209"/>
    </location>
</feature>
<dbReference type="InterPro" id="IPR000644">
    <property type="entry name" value="CBS_dom"/>
</dbReference>
<evidence type="ECO:0000256" key="2">
    <source>
        <dbReference type="ARBA" id="ARBA00009749"/>
    </source>
</evidence>
<dbReference type="PANTHER" id="PTHR43773">
    <property type="entry name" value="MAGNESIUM TRANSPORTER MGTE"/>
    <property type="match status" value="1"/>
</dbReference>
<dbReference type="Pfam" id="PF00571">
    <property type="entry name" value="CBS"/>
    <property type="match status" value="2"/>
</dbReference>
<evidence type="ECO:0000256" key="6">
    <source>
        <dbReference type="ARBA" id="ARBA00022989"/>
    </source>
</evidence>
<keyword evidence="9" id="KW-1003">Cell membrane</keyword>
<dbReference type="PROSITE" id="PS51371">
    <property type="entry name" value="CBS"/>
    <property type="match status" value="2"/>
</dbReference>
<comment type="subcellular location">
    <subcellularLocation>
        <location evidence="9">Cell membrane</location>
        <topology evidence="9">Multi-pass membrane protein</topology>
    </subcellularLocation>
    <subcellularLocation>
        <location evidence="1">Membrane</location>
        <topology evidence="1">Multi-pass membrane protein</topology>
    </subcellularLocation>
</comment>
<dbReference type="Gene3D" id="1.25.60.10">
    <property type="entry name" value="MgtE N-terminal domain-like"/>
    <property type="match status" value="1"/>
</dbReference>
<dbReference type="InterPro" id="IPR046342">
    <property type="entry name" value="CBS_dom_sf"/>
</dbReference>
<keyword evidence="6 9" id="KW-1133">Transmembrane helix</keyword>
<feature type="transmembrane region" description="Helical" evidence="9">
    <location>
        <begin position="488"/>
        <end position="514"/>
    </location>
</feature>
<evidence type="ECO:0000256" key="1">
    <source>
        <dbReference type="ARBA" id="ARBA00004141"/>
    </source>
</evidence>
<protein>
    <recommendedName>
        <fullName evidence="9">Magnesium transporter MgtE</fullName>
    </recommendedName>
</protein>
<evidence type="ECO:0000256" key="5">
    <source>
        <dbReference type="ARBA" id="ARBA00022842"/>
    </source>
</evidence>
<keyword evidence="9" id="KW-0479">Metal-binding</keyword>
<evidence type="ECO:0000259" key="10">
    <source>
        <dbReference type="PROSITE" id="PS51371"/>
    </source>
</evidence>
<evidence type="ECO:0000313" key="11">
    <source>
        <dbReference type="EMBL" id="QJX00459.1"/>
    </source>
</evidence>
<dbReference type="SMART" id="SM00924">
    <property type="entry name" value="MgtE_N"/>
    <property type="match status" value="1"/>
</dbReference>
<dbReference type="RefSeq" id="WP_171475198.1">
    <property type="nucleotide sequence ID" value="NZ_CP053452.2"/>
</dbReference>
<dbReference type="Gene3D" id="1.10.357.20">
    <property type="entry name" value="SLC41 divalent cation transporters, integral membrane domain"/>
    <property type="match status" value="2"/>
</dbReference>
<name>A0A6M5Z2K0_9BACT</name>
<dbReference type="SUPFAM" id="SSF161093">
    <property type="entry name" value="MgtE membrane domain-like"/>
    <property type="match status" value="2"/>
</dbReference>
<keyword evidence="8" id="KW-0129">CBS domain</keyword>
<dbReference type="Gene3D" id="3.10.580.10">
    <property type="entry name" value="CBS-domain"/>
    <property type="match status" value="1"/>
</dbReference>
<keyword evidence="7 9" id="KW-0472">Membrane</keyword>